<protein>
    <recommendedName>
        <fullName evidence="2">DDHD domain-containing protein</fullName>
    </recommendedName>
</protein>
<dbReference type="PANTHER" id="PTHR23509">
    <property type="entry name" value="PA-PL1 PHOSPHOLIPASE FAMILY"/>
    <property type="match status" value="1"/>
</dbReference>
<name>A0ABR2MQN9_9ASPA</name>
<dbReference type="PROSITE" id="PS51043">
    <property type="entry name" value="DDHD"/>
    <property type="match status" value="1"/>
</dbReference>
<feature type="domain" description="DDHD" evidence="2">
    <location>
        <begin position="651"/>
        <end position="848"/>
    </location>
</feature>
<evidence type="ECO:0000313" key="4">
    <source>
        <dbReference type="Proteomes" id="UP001412067"/>
    </source>
</evidence>
<evidence type="ECO:0000256" key="1">
    <source>
        <dbReference type="SAM" id="MobiDB-lite"/>
    </source>
</evidence>
<feature type="region of interest" description="Disordered" evidence="1">
    <location>
        <begin position="1"/>
        <end position="24"/>
    </location>
</feature>
<evidence type="ECO:0000259" key="2">
    <source>
        <dbReference type="PROSITE" id="PS51043"/>
    </source>
</evidence>
<keyword evidence="4" id="KW-1185">Reference proteome</keyword>
<accession>A0ABR2MQN9</accession>
<dbReference type="Proteomes" id="UP001412067">
    <property type="component" value="Unassembled WGS sequence"/>
</dbReference>
<organism evidence="3 4">
    <name type="scientific">Platanthera guangdongensis</name>
    <dbReference type="NCBI Taxonomy" id="2320717"/>
    <lineage>
        <taxon>Eukaryota</taxon>
        <taxon>Viridiplantae</taxon>
        <taxon>Streptophyta</taxon>
        <taxon>Embryophyta</taxon>
        <taxon>Tracheophyta</taxon>
        <taxon>Spermatophyta</taxon>
        <taxon>Magnoliopsida</taxon>
        <taxon>Liliopsida</taxon>
        <taxon>Asparagales</taxon>
        <taxon>Orchidaceae</taxon>
        <taxon>Orchidoideae</taxon>
        <taxon>Orchideae</taxon>
        <taxon>Orchidinae</taxon>
        <taxon>Platanthera</taxon>
    </lineage>
</organism>
<dbReference type="SUPFAM" id="SSF53474">
    <property type="entry name" value="alpha/beta-Hydrolases"/>
    <property type="match status" value="1"/>
</dbReference>
<dbReference type="Pfam" id="PF02862">
    <property type="entry name" value="DDHD"/>
    <property type="match status" value="2"/>
</dbReference>
<sequence length="907" mass="103212">MKNSSSNSIVEHKNEPMGSAKAANFNQAEEISPDLLKNTPSNIAKLEDLIEQCKSRQKYLARTRSPSDGENVLWYFCKVPLAERELAASVPKTEIVGKSDYFRFSMRDSLALEAFFLQREEELLMYWWKEFAECSEGPNGSCRTSDSRAVSIWDELYVVEEERVGVPVKGGLYEVDLTRRHCFPVYWNGENRRVLRGHWFSRKGGLDWLPVREDIAEQLELAYLCQVWHRRTFQPSGLFAARVDLQGTTQERMTRGKLGWSLAPLVLGRVNEIKLRRGFQTSGSLKPTQDELRQQKEEAMDDYCSQVPVGHLVFMVHGIGQRLEKANLVDDVGDFRRITSSVAEGHLTTFQKGTQRVLFIPCQWRKGLKLSGESAVDDITLDGVRGLRVTLSATVHDVLYYMSPIYCQHIVDSVSNQLNKLYAKFLKRNPDYNGKVSIYGHSLGSVLSYDILCHQECYSTPTDSAFMRESTEQEPQNDVNCPSVIDNNVTVSEIDKPILSCGALEQLECQPTTALHNGNEDPCNNALPPLNVDGVNPSIKSECTFYTSEKGSDPNFDVEENSVVNEAKDDDLFVGDATGKDNKIILLKEEVNSLRRRIAELEQQIIYSRSLTKNIGDNGDKIWTSKDRLSLKNSEQDVTRKNYAPYRYTKLNFKVDTFFAVGSPLGVFLALRNIRIGIGKGRDYWQDENISEEMPSCRQMFNIFHPFDPVAYRVEPLICKEYISKRPVIVPYHRGGKRLHVGLQEFTDDMAARSEAIVKSLNMLKVKMVNVLRSKHGDDLKAIEDNQQNEISYGSIMIKRLTEDENGRVDHVLQSKTFQHPYISALGAHTNYWRDPDTALFILKHLYRDIPEEPHEGTGVAGSSLVDKAPASIFYEDFLDEDFPLTFSDHLFIREFSRKAKKAMQPS</sequence>
<gene>
    <name evidence="3" type="ORF">KSP40_PGU001775</name>
</gene>
<dbReference type="InterPro" id="IPR004177">
    <property type="entry name" value="DDHD_dom"/>
</dbReference>
<comment type="caution">
    <text evidence="3">The sequence shown here is derived from an EMBL/GenBank/DDBJ whole genome shotgun (WGS) entry which is preliminary data.</text>
</comment>
<dbReference type="InterPro" id="IPR029058">
    <property type="entry name" value="AB_hydrolase_fold"/>
</dbReference>
<dbReference type="EMBL" id="JBBWWR010000005">
    <property type="protein sequence ID" value="KAK8966217.1"/>
    <property type="molecule type" value="Genomic_DNA"/>
</dbReference>
<proteinExistence type="predicted"/>
<dbReference type="InterPro" id="IPR058055">
    <property type="entry name" value="PA-PLA1"/>
</dbReference>
<evidence type="ECO:0000313" key="3">
    <source>
        <dbReference type="EMBL" id="KAK8966217.1"/>
    </source>
</evidence>
<reference evidence="3 4" key="1">
    <citation type="journal article" date="2022" name="Nat. Plants">
        <title>Genomes of leafy and leafless Platanthera orchids illuminate the evolution of mycoheterotrophy.</title>
        <authorList>
            <person name="Li M.H."/>
            <person name="Liu K.W."/>
            <person name="Li Z."/>
            <person name="Lu H.C."/>
            <person name="Ye Q.L."/>
            <person name="Zhang D."/>
            <person name="Wang J.Y."/>
            <person name="Li Y.F."/>
            <person name="Zhong Z.M."/>
            <person name="Liu X."/>
            <person name="Yu X."/>
            <person name="Liu D.K."/>
            <person name="Tu X.D."/>
            <person name="Liu B."/>
            <person name="Hao Y."/>
            <person name="Liao X.Y."/>
            <person name="Jiang Y.T."/>
            <person name="Sun W.H."/>
            <person name="Chen J."/>
            <person name="Chen Y.Q."/>
            <person name="Ai Y."/>
            <person name="Zhai J.W."/>
            <person name="Wu S.S."/>
            <person name="Zhou Z."/>
            <person name="Hsiao Y.Y."/>
            <person name="Wu W.L."/>
            <person name="Chen Y.Y."/>
            <person name="Lin Y.F."/>
            <person name="Hsu J.L."/>
            <person name="Li C.Y."/>
            <person name="Wang Z.W."/>
            <person name="Zhao X."/>
            <person name="Zhong W.Y."/>
            <person name="Ma X.K."/>
            <person name="Ma L."/>
            <person name="Huang J."/>
            <person name="Chen G.Z."/>
            <person name="Huang M.Z."/>
            <person name="Huang L."/>
            <person name="Peng D.H."/>
            <person name="Luo Y.B."/>
            <person name="Zou S.Q."/>
            <person name="Chen S.P."/>
            <person name="Lan S."/>
            <person name="Tsai W.C."/>
            <person name="Van de Peer Y."/>
            <person name="Liu Z.J."/>
        </authorList>
    </citation>
    <scope>NUCLEOTIDE SEQUENCE [LARGE SCALE GENOMIC DNA]</scope>
    <source>
        <strain evidence="3">Lor288</strain>
    </source>
</reference>
<dbReference type="PANTHER" id="PTHR23509:SF10">
    <property type="entry name" value="LD21067P"/>
    <property type="match status" value="1"/>
</dbReference>
<dbReference type="SMART" id="SM01127">
    <property type="entry name" value="DDHD"/>
    <property type="match status" value="1"/>
</dbReference>